<name>A0A9P6FKY0_9FUNG</name>
<accession>A0A9P6FKY0</accession>
<keyword evidence="3" id="KW-1185">Reference proteome</keyword>
<comment type="caution">
    <text evidence="2">The sequence shown here is derived from an EMBL/GenBank/DDBJ whole genome shotgun (WGS) entry which is preliminary data.</text>
</comment>
<feature type="compositionally biased region" description="Low complexity" evidence="1">
    <location>
        <begin position="26"/>
        <end position="38"/>
    </location>
</feature>
<dbReference type="EMBL" id="JAABOA010004943">
    <property type="protein sequence ID" value="KAF9577357.1"/>
    <property type="molecule type" value="Genomic_DNA"/>
</dbReference>
<feature type="compositionally biased region" description="Acidic residues" evidence="1">
    <location>
        <begin position="89"/>
        <end position="104"/>
    </location>
</feature>
<feature type="non-terminal residue" evidence="2">
    <location>
        <position position="1"/>
    </location>
</feature>
<feature type="compositionally biased region" description="Low complexity" evidence="1">
    <location>
        <begin position="203"/>
        <end position="217"/>
    </location>
</feature>
<feature type="compositionally biased region" description="Pro residues" evidence="1">
    <location>
        <begin position="396"/>
        <end position="415"/>
    </location>
</feature>
<dbReference type="AlphaFoldDB" id="A0A9P6FKY0"/>
<feature type="compositionally biased region" description="Low complexity" evidence="1">
    <location>
        <begin position="581"/>
        <end position="609"/>
    </location>
</feature>
<evidence type="ECO:0000256" key="1">
    <source>
        <dbReference type="SAM" id="MobiDB-lite"/>
    </source>
</evidence>
<feature type="region of interest" description="Disordered" evidence="1">
    <location>
        <begin position="565"/>
        <end position="609"/>
    </location>
</feature>
<feature type="region of interest" description="Disordered" evidence="1">
    <location>
        <begin position="473"/>
        <end position="520"/>
    </location>
</feature>
<dbReference type="Proteomes" id="UP000780801">
    <property type="component" value="Unassembled WGS sequence"/>
</dbReference>
<feature type="compositionally biased region" description="Acidic residues" evidence="1">
    <location>
        <begin position="501"/>
        <end position="520"/>
    </location>
</feature>
<evidence type="ECO:0000313" key="2">
    <source>
        <dbReference type="EMBL" id="KAF9577357.1"/>
    </source>
</evidence>
<feature type="non-terminal residue" evidence="2">
    <location>
        <position position="630"/>
    </location>
</feature>
<reference evidence="2" key="1">
    <citation type="journal article" date="2020" name="Fungal Divers.">
        <title>Resolving the Mortierellaceae phylogeny through synthesis of multi-gene phylogenetics and phylogenomics.</title>
        <authorList>
            <person name="Vandepol N."/>
            <person name="Liber J."/>
            <person name="Desiro A."/>
            <person name="Na H."/>
            <person name="Kennedy M."/>
            <person name="Barry K."/>
            <person name="Grigoriev I.V."/>
            <person name="Miller A.N."/>
            <person name="O'Donnell K."/>
            <person name="Stajich J.E."/>
            <person name="Bonito G."/>
        </authorList>
    </citation>
    <scope>NUCLEOTIDE SEQUENCE</scope>
    <source>
        <strain evidence="2">KOD1015</strain>
    </source>
</reference>
<dbReference type="OrthoDB" id="2436511at2759"/>
<organism evidence="2 3">
    <name type="scientific">Lunasporangiospora selenospora</name>
    <dbReference type="NCBI Taxonomy" id="979761"/>
    <lineage>
        <taxon>Eukaryota</taxon>
        <taxon>Fungi</taxon>
        <taxon>Fungi incertae sedis</taxon>
        <taxon>Mucoromycota</taxon>
        <taxon>Mortierellomycotina</taxon>
        <taxon>Mortierellomycetes</taxon>
        <taxon>Mortierellales</taxon>
        <taxon>Mortierellaceae</taxon>
        <taxon>Lunasporangiospora</taxon>
    </lineage>
</organism>
<protein>
    <submittedName>
        <fullName evidence="2">Uncharacterized protein</fullName>
    </submittedName>
</protein>
<feature type="region of interest" description="Disordered" evidence="1">
    <location>
        <begin position="188"/>
        <end position="251"/>
    </location>
</feature>
<feature type="region of interest" description="Disordered" evidence="1">
    <location>
        <begin position="138"/>
        <end position="166"/>
    </location>
</feature>
<feature type="region of interest" description="Disordered" evidence="1">
    <location>
        <begin position="320"/>
        <end position="340"/>
    </location>
</feature>
<proteinExistence type="predicted"/>
<feature type="compositionally biased region" description="Basic and acidic residues" evidence="1">
    <location>
        <begin position="231"/>
        <end position="245"/>
    </location>
</feature>
<sequence>AADLKGDTTVNDAEEKQKECTGAAASTSSSSSPSPRSTHLSCQATSTTPTTSHGDPLSDDGSETSTWAAGSPKAGRDRTIPSINRIGETSEEDEEDEVNQEDQAEYTGVWEPFRIPYSCSIPSETVYLGQEIPLRIRFGPRPRRRSTDARAMKPPHGAQPPGPPLDRFVVKKGLLKLMEHTILREVSVTPTANTPRPLSKKSLQNLAAAQQQQLPLQDSTSGATPVSAVVSRKDSIRSVRPESYHDQGSVKPTSHKFLWFGNKSSTRSKQGSHNEREASTVSTTMTTGRAGAIYQEQAYNGSHSHLFDLYPTTEVTDPKTLHSMPLMPPQPQQLPSDQQDSVVHRRYQSSDLKRLLFKPKRHSMDHSYDSATTFAAAANLVNPQQLSSLSPVLRPSSPPLTPTSPTLPPPPPPHPSQQQQQQMKLASPPRSGATRMINSVEAKFKTEVNSTSLTPMLQQQERRYLQQRERRLCRQQGRSRGAEQTLGRKGTNGESDGTKSEEEEEGESEDEYDEGEEEEDDVWETVISVQIPGPSELAPETETKNIVRTHTLQLMLLCGVVPPSSGRAKATPQHGADGAQSPASSPTSLTPSTSLSSSPPCSYSPSPASMNLALNEAATTMTANREFRLE</sequence>
<feature type="region of interest" description="Disordered" evidence="1">
    <location>
        <begin position="388"/>
        <end position="432"/>
    </location>
</feature>
<feature type="region of interest" description="Disordered" evidence="1">
    <location>
        <begin position="1"/>
        <end position="106"/>
    </location>
</feature>
<feature type="region of interest" description="Disordered" evidence="1">
    <location>
        <begin position="263"/>
        <end position="284"/>
    </location>
</feature>
<evidence type="ECO:0000313" key="3">
    <source>
        <dbReference type="Proteomes" id="UP000780801"/>
    </source>
</evidence>
<feature type="compositionally biased region" description="Low complexity" evidence="1">
    <location>
        <begin position="416"/>
        <end position="429"/>
    </location>
</feature>
<gene>
    <name evidence="2" type="ORF">BGW38_007478</name>
</gene>
<feature type="compositionally biased region" description="Polar residues" evidence="1">
    <location>
        <begin position="39"/>
        <end position="53"/>
    </location>
</feature>